<reference evidence="10" key="1">
    <citation type="journal article" date="2019" name="Int. J. Syst. Evol. Microbiol.">
        <title>The Global Catalogue of Microorganisms (GCM) 10K type strain sequencing project: providing services to taxonomists for standard genome sequencing and annotation.</title>
        <authorList>
            <consortium name="The Broad Institute Genomics Platform"/>
            <consortium name="The Broad Institute Genome Sequencing Center for Infectious Disease"/>
            <person name="Wu L."/>
            <person name="Ma J."/>
        </authorList>
    </citation>
    <scope>NUCLEOTIDE SEQUENCE [LARGE SCALE GENOMIC DNA]</scope>
    <source>
        <strain evidence="10">CGMCC 4.7643</strain>
    </source>
</reference>
<protein>
    <submittedName>
        <fullName evidence="9">Acyl-CoA dehydrogenase family protein</fullName>
        <ecNumber evidence="9">1.-.-.-</ecNumber>
    </submittedName>
</protein>
<proteinExistence type="inferred from homology"/>
<dbReference type="PANTHER" id="PTHR43884">
    <property type="entry name" value="ACYL-COA DEHYDROGENASE"/>
    <property type="match status" value="1"/>
</dbReference>
<evidence type="ECO:0000256" key="2">
    <source>
        <dbReference type="ARBA" id="ARBA00009347"/>
    </source>
</evidence>
<dbReference type="EC" id="1.-.-.-" evidence="9"/>
<dbReference type="SUPFAM" id="SSF56645">
    <property type="entry name" value="Acyl-CoA dehydrogenase NM domain-like"/>
    <property type="match status" value="1"/>
</dbReference>
<dbReference type="InterPro" id="IPR009100">
    <property type="entry name" value="AcylCoA_DH/oxidase_NM_dom_sf"/>
</dbReference>
<accession>A0ABW5GSZ9</accession>
<dbReference type="Pfam" id="PF00441">
    <property type="entry name" value="Acyl-CoA_dh_1"/>
    <property type="match status" value="1"/>
</dbReference>
<evidence type="ECO:0000256" key="5">
    <source>
        <dbReference type="RuleBase" id="RU362125"/>
    </source>
</evidence>
<dbReference type="Pfam" id="PF02771">
    <property type="entry name" value="Acyl-CoA_dh_N"/>
    <property type="match status" value="1"/>
</dbReference>
<evidence type="ECO:0000259" key="8">
    <source>
        <dbReference type="Pfam" id="PF02771"/>
    </source>
</evidence>
<dbReference type="PIRSF" id="PIRSF016578">
    <property type="entry name" value="HsaA"/>
    <property type="match status" value="1"/>
</dbReference>
<dbReference type="PANTHER" id="PTHR43884:SF12">
    <property type="entry name" value="ISOVALERYL-COA DEHYDROGENASE, MITOCHONDRIAL-RELATED"/>
    <property type="match status" value="1"/>
</dbReference>
<dbReference type="InterPro" id="IPR037069">
    <property type="entry name" value="AcylCoA_DH/ox_N_sf"/>
</dbReference>
<dbReference type="InterPro" id="IPR006091">
    <property type="entry name" value="Acyl-CoA_Oxase/DH_mid-dom"/>
</dbReference>
<evidence type="ECO:0000313" key="9">
    <source>
        <dbReference type="EMBL" id="MFD2464040.1"/>
    </source>
</evidence>
<evidence type="ECO:0000256" key="1">
    <source>
        <dbReference type="ARBA" id="ARBA00001974"/>
    </source>
</evidence>
<feature type="domain" description="Acyl-CoA dehydrogenase/oxidase N-terminal" evidence="8">
    <location>
        <begin position="7"/>
        <end position="118"/>
    </location>
</feature>
<dbReference type="RefSeq" id="WP_345396042.1">
    <property type="nucleotide sequence ID" value="NZ_BAABHG010000007.1"/>
</dbReference>
<dbReference type="Proteomes" id="UP001597419">
    <property type="component" value="Unassembled WGS sequence"/>
</dbReference>
<comment type="caution">
    <text evidence="9">The sequence shown here is derived from an EMBL/GenBank/DDBJ whole genome shotgun (WGS) entry which is preliminary data.</text>
</comment>
<dbReference type="GO" id="GO:0016491">
    <property type="term" value="F:oxidoreductase activity"/>
    <property type="evidence" value="ECO:0007669"/>
    <property type="project" value="UniProtKB-KW"/>
</dbReference>
<gene>
    <name evidence="9" type="ORF">ACFSYJ_35860</name>
</gene>
<dbReference type="InterPro" id="IPR046373">
    <property type="entry name" value="Acyl-CoA_Oxase/DH_mid-dom_sf"/>
</dbReference>
<keyword evidence="4 5" id="KW-0274">FAD</keyword>
<keyword evidence="3 5" id="KW-0285">Flavoprotein</keyword>
<dbReference type="InterPro" id="IPR009075">
    <property type="entry name" value="AcylCo_DH/oxidase_C"/>
</dbReference>
<evidence type="ECO:0000259" key="6">
    <source>
        <dbReference type="Pfam" id="PF00441"/>
    </source>
</evidence>
<dbReference type="EMBL" id="JBHUKU010000023">
    <property type="protein sequence ID" value="MFD2464040.1"/>
    <property type="molecule type" value="Genomic_DNA"/>
</dbReference>
<comment type="similarity">
    <text evidence="2 5">Belongs to the acyl-CoA dehydrogenase family.</text>
</comment>
<comment type="cofactor">
    <cofactor evidence="1 5">
        <name>FAD</name>
        <dbReference type="ChEBI" id="CHEBI:57692"/>
    </cofactor>
</comment>
<feature type="domain" description="Acyl-CoA dehydrogenase/oxidase C-terminal" evidence="6">
    <location>
        <begin position="228"/>
        <end position="377"/>
    </location>
</feature>
<keyword evidence="5 9" id="KW-0560">Oxidoreductase</keyword>
<feature type="domain" description="Acyl-CoA oxidase/dehydrogenase middle" evidence="7">
    <location>
        <begin position="122"/>
        <end position="213"/>
    </location>
</feature>
<name>A0ABW5GSZ9_9PSEU</name>
<evidence type="ECO:0000256" key="3">
    <source>
        <dbReference type="ARBA" id="ARBA00022630"/>
    </source>
</evidence>
<dbReference type="SUPFAM" id="SSF47203">
    <property type="entry name" value="Acyl-CoA dehydrogenase C-terminal domain-like"/>
    <property type="match status" value="1"/>
</dbReference>
<keyword evidence="10" id="KW-1185">Reference proteome</keyword>
<dbReference type="Gene3D" id="1.20.140.10">
    <property type="entry name" value="Butyryl-CoA Dehydrogenase, subunit A, domain 3"/>
    <property type="match status" value="1"/>
</dbReference>
<organism evidence="9 10">
    <name type="scientific">Amycolatopsis samaneae</name>
    <dbReference type="NCBI Taxonomy" id="664691"/>
    <lineage>
        <taxon>Bacteria</taxon>
        <taxon>Bacillati</taxon>
        <taxon>Actinomycetota</taxon>
        <taxon>Actinomycetes</taxon>
        <taxon>Pseudonocardiales</taxon>
        <taxon>Pseudonocardiaceae</taxon>
        <taxon>Amycolatopsis</taxon>
    </lineage>
</organism>
<dbReference type="Gene3D" id="1.10.540.10">
    <property type="entry name" value="Acyl-CoA dehydrogenase/oxidase, N-terminal domain"/>
    <property type="match status" value="1"/>
</dbReference>
<dbReference type="Pfam" id="PF02770">
    <property type="entry name" value="Acyl-CoA_dh_M"/>
    <property type="match status" value="1"/>
</dbReference>
<dbReference type="InterPro" id="IPR013786">
    <property type="entry name" value="AcylCoA_DH/ox_N"/>
</dbReference>
<sequence length="389" mass="41351">MDLLWNERQAAAKERYRRFGLEVVAPLSAERDRAGTFNETAWKELAAAGFWRANVPARFGGDGGTLWDLIAGFEGLTLGAQDCGFVLSAIAHAGLVQVLLTHGTDDQRARLLPRLMSGGVGATAATEPTGGSHVAAIGTRAVRTPSGFLLTGRKAHITNAPIADLVLIVARVADIGKRDITLFVLDAAQDGVSLGDSEDLLGQRTSPTGPIELAGATVPDRDVVGPVGEGLTTLYSFLAFDRIMYGIVVAALLESLLPKALDRISTRSSFGVPLAEHELIQDKIVGIKMTIESARALSYSAVDALQRGDESFSALASCAKLTASEGVVNSALELVQLFGHRGYDREFGIERHLRDAVAIRIAGGTSEMQKKNIFKHALSEHLEASNAGR</sequence>
<dbReference type="Gene3D" id="2.40.110.10">
    <property type="entry name" value="Butyryl-CoA Dehydrogenase, subunit A, domain 2"/>
    <property type="match status" value="1"/>
</dbReference>
<dbReference type="CDD" id="cd00567">
    <property type="entry name" value="ACAD"/>
    <property type="match status" value="1"/>
</dbReference>
<dbReference type="InterPro" id="IPR036250">
    <property type="entry name" value="AcylCo_DH-like_C"/>
</dbReference>
<evidence type="ECO:0000259" key="7">
    <source>
        <dbReference type="Pfam" id="PF02770"/>
    </source>
</evidence>
<evidence type="ECO:0000313" key="10">
    <source>
        <dbReference type="Proteomes" id="UP001597419"/>
    </source>
</evidence>
<evidence type="ECO:0000256" key="4">
    <source>
        <dbReference type="ARBA" id="ARBA00022827"/>
    </source>
</evidence>